<reference evidence="2" key="2">
    <citation type="journal article" date="2022" name="Microbiol. Resour. Announc.">
        <title>Metagenome Sequencing to Explore Phylogenomics of Terrestrial Cyanobacteria.</title>
        <authorList>
            <person name="Ward R.D."/>
            <person name="Stajich J.E."/>
            <person name="Johansen J.R."/>
            <person name="Huntemann M."/>
            <person name="Clum A."/>
            <person name="Foster B."/>
            <person name="Foster B."/>
            <person name="Roux S."/>
            <person name="Palaniappan K."/>
            <person name="Varghese N."/>
            <person name="Mukherjee S."/>
            <person name="Reddy T.B.K."/>
            <person name="Daum C."/>
            <person name="Copeland A."/>
            <person name="Chen I.A."/>
            <person name="Ivanova N.N."/>
            <person name="Kyrpides N.C."/>
            <person name="Shapiro N."/>
            <person name="Eloe-Fadrosh E.A."/>
            <person name="Pietrasiak N."/>
        </authorList>
    </citation>
    <scope>NUCLEOTIDE SEQUENCE</scope>
    <source>
        <strain evidence="2">JT2-VF2</strain>
    </source>
</reference>
<evidence type="ECO:0000313" key="3">
    <source>
        <dbReference type="Proteomes" id="UP000715781"/>
    </source>
</evidence>
<evidence type="ECO:0000259" key="1">
    <source>
        <dbReference type="Pfam" id="PF18480"/>
    </source>
</evidence>
<gene>
    <name evidence="2" type="ORF">KME32_05515</name>
</gene>
<dbReference type="Pfam" id="PF18480">
    <property type="entry name" value="DUF5615"/>
    <property type="match status" value="1"/>
</dbReference>
<dbReference type="AlphaFoldDB" id="A0A951PWV2"/>
<organism evidence="2 3">
    <name type="scientific">Mojavia pulchra JT2-VF2</name>
    <dbReference type="NCBI Taxonomy" id="287848"/>
    <lineage>
        <taxon>Bacteria</taxon>
        <taxon>Bacillati</taxon>
        <taxon>Cyanobacteriota</taxon>
        <taxon>Cyanophyceae</taxon>
        <taxon>Nostocales</taxon>
        <taxon>Nostocaceae</taxon>
    </lineage>
</organism>
<dbReference type="InterPro" id="IPR041049">
    <property type="entry name" value="DUF5615"/>
</dbReference>
<comment type="caution">
    <text evidence="2">The sequence shown here is derived from an EMBL/GenBank/DDBJ whole genome shotgun (WGS) entry which is preliminary data.</text>
</comment>
<sequence>MNIWIDAQLPPTLAGWLSRNFGVTATALRNLGLRDAQDTEIFDAARAASAVIMTKDSDFVDLVCRLGTPPQILWLTCGNVTNRKLQQILTPIFPEALERLRQGEAIIEISDRS</sequence>
<dbReference type="EMBL" id="JAHHHN010000002">
    <property type="protein sequence ID" value="MBW4560608.1"/>
    <property type="molecule type" value="Genomic_DNA"/>
</dbReference>
<evidence type="ECO:0000313" key="2">
    <source>
        <dbReference type="EMBL" id="MBW4560608.1"/>
    </source>
</evidence>
<protein>
    <submittedName>
        <fullName evidence="2">DUF5615 family PIN-like protein</fullName>
    </submittedName>
</protein>
<feature type="domain" description="DUF5615" evidence="1">
    <location>
        <begin position="1"/>
        <end position="105"/>
    </location>
</feature>
<reference evidence="2" key="1">
    <citation type="submission" date="2021-05" db="EMBL/GenBank/DDBJ databases">
        <authorList>
            <person name="Pietrasiak N."/>
            <person name="Ward R."/>
            <person name="Stajich J.E."/>
            <person name="Kurbessoian T."/>
        </authorList>
    </citation>
    <scope>NUCLEOTIDE SEQUENCE</scope>
    <source>
        <strain evidence="2">JT2-VF2</strain>
    </source>
</reference>
<name>A0A951PWV2_9NOST</name>
<accession>A0A951PWV2</accession>
<proteinExistence type="predicted"/>
<dbReference type="Proteomes" id="UP000715781">
    <property type="component" value="Unassembled WGS sequence"/>
</dbReference>